<dbReference type="Proteomes" id="UP001152798">
    <property type="component" value="Chromosome 3"/>
</dbReference>
<accession>A0A9P0EDU9</accession>
<keyword evidence="2" id="KW-0808">Transferase</keyword>
<dbReference type="AlphaFoldDB" id="A0A9P0EDU9"/>
<evidence type="ECO:0000313" key="15">
    <source>
        <dbReference type="EMBL" id="CAH1395028.1"/>
    </source>
</evidence>
<comment type="subcellular location">
    <subcellularLocation>
        <location evidence="1">Membrane</location>
        <topology evidence="1">Multi-pass membrane protein</topology>
    </subcellularLocation>
</comment>
<name>A0A9P0EDU9_NEZVI</name>
<proteinExistence type="predicted"/>
<keyword evidence="3 12" id="KW-0812">Transmembrane</keyword>
<dbReference type="Gene3D" id="3.30.40.10">
    <property type="entry name" value="Zinc/RING finger domain, C3HC4 (zinc finger)"/>
    <property type="match status" value="1"/>
</dbReference>
<dbReference type="OrthoDB" id="6615231at2759"/>
<keyword evidence="9 12" id="KW-0472">Membrane</keyword>
<evidence type="ECO:0000256" key="3">
    <source>
        <dbReference type="ARBA" id="ARBA00022692"/>
    </source>
</evidence>
<feature type="domain" description="RING-CH-type" evidence="14">
    <location>
        <begin position="74"/>
        <end position="134"/>
    </location>
</feature>
<feature type="domain" description="RING-type" evidence="13">
    <location>
        <begin position="82"/>
        <end position="127"/>
    </location>
</feature>
<dbReference type="GO" id="GO:0004842">
    <property type="term" value="F:ubiquitin-protein transferase activity"/>
    <property type="evidence" value="ECO:0007669"/>
    <property type="project" value="TreeGrafter"/>
</dbReference>
<dbReference type="GO" id="GO:0008270">
    <property type="term" value="F:zinc ion binding"/>
    <property type="evidence" value="ECO:0007669"/>
    <property type="project" value="UniProtKB-KW"/>
</dbReference>
<dbReference type="InterPro" id="IPR013083">
    <property type="entry name" value="Znf_RING/FYVE/PHD"/>
</dbReference>
<reference evidence="15" key="1">
    <citation type="submission" date="2022-01" db="EMBL/GenBank/DDBJ databases">
        <authorList>
            <person name="King R."/>
        </authorList>
    </citation>
    <scope>NUCLEOTIDE SEQUENCE</scope>
</reference>
<evidence type="ECO:0000256" key="9">
    <source>
        <dbReference type="ARBA" id="ARBA00023136"/>
    </source>
</evidence>
<dbReference type="EMBL" id="OV725079">
    <property type="protein sequence ID" value="CAH1395028.1"/>
    <property type="molecule type" value="Genomic_DNA"/>
</dbReference>
<keyword evidence="16" id="KW-1185">Reference proteome</keyword>
<keyword evidence="7" id="KW-0862">Zinc</keyword>
<evidence type="ECO:0000256" key="4">
    <source>
        <dbReference type="ARBA" id="ARBA00022723"/>
    </source>
</evidence>
<evidence type="ECO:0000256" key="2">
    <source>
        <dbReference type="ARBA" id="ARBA00022679"/>
    </source>
</evidence>
<evidence type="ECO:0000313" key="16">
    <source>
        <dbReference type="Proteomes" id="UP001152798"/>
    </source>
</evidence>
<dbReference type="InterPro" id="IPR001841">
    <property type="entry name" value="Znf_RING"/>
</dbReference>
<keyword evidence="8 12" id="KW-1133">Transmembrane helix</keyword>
<evidence type="ECO:0008006" key="17">
    <source>
        <dbReference type="Google" id="ProtNLM"/>
    </source>
</evidence>
<dbReference type="GO" id="GO:0016020">
    <property type="term" value="C:membrane"/>
    <property type="evidence" value="ECO:0007669"/>
    <property type="project" value="UniProtKB-SubCell"/>
</dbReference>
<dbReference type="PROSITE" id="PS50089">
    <property type="entry name" value="ZF_RING_2"/>
    <property type="match status" value="1"/>
</dbReference>
<keyword evidence="5 10" id="KW-0863">Zinc-finger</keyword>
<evidence type="ECO:0000256" key="5">
    <source>
        <dbReference type="ARBA" id="ARBA00022771"/>
    </source>
</evidence>
<dbReference type="InterPro" id="IPR011016">
    <property type="entry name" value="Znf_RING-CH"/>
</dbReference>
<evidence type="ECO:0000256" key="10">
    <source>
        <dbReference type="PROSITE-ProRule" id="PRU00175"/>
    </source>
</evidence>
<evidence type="ECO:0000256" key="8">
    <source>
        <dbReference type="ARBA" id="ARBA00022989"/>
    </source>
</evidence>
<feature type="region of interest" description="Disordered" evidence="11">
    <location>
        <begin position="1"/>
        <end position="23"/>
    </location>
</feature>
<dbReference type="PROSITE" id="PS51292">
    <property type="entry name" value="ZF_RING_CH"/>
    <property type="match status" value="1"/>
</dbReference>
<dbReference type="SMART" id="SM00744">
    <property type="entry name" value="RINGv"/>
    <property type="match status" value="1"/>
</dbReference>
<evidence type="ECO:0000256" key="6">
    <source>
        <dbReference type="ARBA" id="ARBA00022786"/>
    </source>
</evidence>
<keyword evidence="6" id="KW-0833">Ubl conjugation pathway</keyword>
<dbReference type="Pfam" id="PF12906">
    <property type="entry name" value="RINGv"/>
    <property type="match status" value="1"/>
</dbReference>
<evidence type="ECO:0000256" key="12">
    <source>
        <dbReference type="SAM" id="Phobius"/>
    </source>
</evidence>
<dbReference type="SUPFAM" id="SSF57850">
    <property type="entry name" value="RING/U-box"/>
    <property type="match status" value="1"/>
</dbReference>
<evidence type="ECO:0000256" key="7">
    <source>
        <dbReference type="ARBA" id="ARBA00022833"/>
    </source>
</evidence>
<dbReference type="PANTHER" id="PTHR46065:SF3">
    <property type="entry name" value="FI20425P1"/>
    <property type="match status" value="1"/>
</dbReference>
<evidence type="ECO:0000256" key="1">
    <source>
        <dbReference type="ARBA" id="ARBA00004141"/>
    </source>
</evidence>
<organism evidence="15 16">
    <name type="scientific">Nezara viridula</name>
    <name type="common">Southern green stink bug</name>
    <name type="synonym">Cimex viridulus</name>
    <dbReference type="NCBI Taxonomy" id="85310"/>
    <lineage>
        <taxon>Eukaryota</taxon>
        <taxon>Metazoa</taxon>
        <taxon>Ecdysozoa</taxon>
        <taxon>Arthropoda</taxon>
        <taxon>Hexapoda</taxon>
        <taxon>Insecta</taxon>
        <taxon>Pterygota</taxon>
        <taxon>Neoptera</taxon>
        <taxon>Paraneoptera</taxon>
        <taxon>Hemiptera</taxon>
        <taxon>Heteroptera</taxon>
        <taxon>Panheteroptera</taxon>
        <taxon>Pentatomomorpha</taxon>
        <taxon>Pentatomoidea</taxon>
        <taxon>Pentatomidae</taxon>
        <taxon>Pentatominae</taxon>
        <taxon>Nezara</taxon>
    </lineage>
</organism>
<evidence type="ECO:0000259" key="14">
    <source>
        <dbReference type="PROSITE" id="PS51292"/>
    </source>
</evidence>
<feature type="transmembrane region" description="Helical" evidence="12">
    <location>
        <begin position="220"/>
        <end position="242"/>
    </location>
</feature>
<keyword evidence="4" id="KW-0479">Metal-binding</keyword>
<gene>
    <name evidence="15" type="ORF">NEZAVI_LOCUS5374</name>
</gene>
<dbReference type="GO" id="GO:0016567">
    <property type="term" value="P:protein ubiquitination"/>
    <property type="evidence" value="ECO:0007669"/>
    <property type="project" value="TreeGrafter"/>
</dbReference>
<sequence length="269" mass="31340">MSHVEDETKGTIPDGISIDSFANDSPIQSSKVLFDIPRDETSMESQHDDISEEPNSNQFILENFSFSITSFPSKSAAEEYFCRICQEENVSEENISPCSCRGTMGRIHRSCLEQWLATSDSEKCEVCGFKFTVTRRPKYNIFQALIVWLTIEESRRERLLMISDSIGFLTAFPLILLANHQSITLLEIFHLDVIDTTDFYIPIFLPNLVFNEIMQATGQLTTFFIMGAVSFLDVFYFTWLFLRMHRHFLEWYKWYRTQCEVHLILPENK</sequence>
<evidence type="ECO:0000259" key="13">
    <source>
        <dbReference type="PROSITE" id="PS50089"/>
    </source>
</evidence>
<protein>
    <recommendedName>
        <fullName evidence="17">RING-CH-type domain-containing protein</fullName>
    </recommendedName>
</protein>
<dbReference type="PANTHER" id="PTHR46065">
    <property type="entry name" value="E3 UBIQUITIN-PROTEIN LIGASE MARCH 2/3 FAMILY MEMBER"/>
    <property type="match status" value="1"/>
</dbReference>
<evidence type="ECO:0000256" key="11">
    <source>
        <dbReference type="SAM" id="MobiDB-lite"/>
    </source>
</evidence>